<name>A0ABY6Z2U6_9BACL</name>
<dbReference type="PANTHER" id="PTHR43751:SF3">
    <property type="entry name" value="SULFATASE N-TERMINAL DOMAIN-CONTAINING PROTEIN"/>
    <property type="match status" value="1"/>
</dbReference>
<dbReference type="Pfam" id="PF01663">
    <property type="entry name" value="Phosphodiest"/>
    <property type="match status" value="1"/>
</dbReference>
<organism evidence="2 3">
    <name type="scientific">Alicyclobacillus dauci</name>
    <dbReference type="NCBI Taxonomy" id="1475485"/>
    <lineage>
        <taxon>Bacteria</taxon>
        <taxon>Bacillati</taxon>
        <taxon>Bacillota</taxon>
        <taxon>Bacilli</taxon>
        <taxon>Bacillales</taxon>
        <taxon>Alicyclobacillaceae</taxon>
        <taxon>Alicyclobacillus</taxon>
    </lineage>
</organism>
<dbReference type="Proteomes" id="UP001164803">
    <property type="component" value="Chromosome"/>
</dbReference>
<reference evidence="2" key="1">
    <citation type="submission" date="2022-08" db="EMBL/GenBank/DDBJ databases">
        <title>Alicyclobacillus dauci DSM2870, complete genome.</title>
        <authorList>
            <person name="Wang Q."/>
            <person name="Cai R."/>
            <person name="Wang Z."/>
        </authorList>
    </citation>
    <scope>NUCLEOTIDE SEQUENCE</scope>
    <source>
        <strain evidence="2">DSM 28700</strain>
    </source>
</reference>
<feature type="chain" id="PRO_5047115948" evidence="1">
    <location>
        <begin position="37"/>
        <end position="599"/>
    </location>
</feature>
<dbReference type="InterPro" id="IPR017850">
    <property type="entry name" value="Alkaline_phosphatase_core_sf"/>
</dbReference>
<protein>
    <submittedName>
        <fullName evidence="2">LTA synthase family protein</fullName>
    </submittedName>
</protein>
<proteinExistence type="predicted"/>
<dbReference type="SUPFAM" id="SSF53649">
    <property type="entry name" value="Alkaline phosphatase-like"/>
    <property type="match status" value="1"/>
</dbReference>
<dbReference type="PANTHER" id="PTHR43751">
    <property type="entry name" value="SULFATASE"/>
    <property type="match status" value="1"/>
</dbReference>
<feature type="signal peptide" evidence="1">
    <location>
        <begin position="1"/>
        <end position="36"/>
    </location>
</feature>
<dbReference type="InterPro" id="IPR052701">
    <property type="entry name" value="GAG_Ulvan_Degrading_Sulfatases"/>
</dbReference>
<keyword evidence="1" id="KW-0732">Signal</keyword>
<dbReference type="Gene3D" id="3.40.720.10">
    <property type="entry name" value="Alkaline Phosphatase, subunit A"/>
    <property type="match status" value="1"/>
</dbReference>
<accession>A0ABY6Z2U6</accession>
<sequence length="599" mass="64952">MKNRFVSRSMRLPLIASFGTASLLATGLSLQPTVFAKSTSSNDPAATASSKANNHNPVKHVVYIIMDNVHYSDIQQMPHVVKFLHQGTVLQNDHTILDSHTQDGMLSDMTGKYPSQTGVIDQGYYENGQYAGFGYWTNPDPDGKPHVTTTPNWQTFNQNGWNVGAIGAPDMELESTGELKQADMNPSDSKASDYLGVAVHNASGSTTIGSPNLPYLFNAPSWTDPTKTLGGYPGWSDNADLNWSLQATYEMQTHGVPVTFTYLHDAHEVGGKEALPGTYDSTLQSYDTAMNTFFTKLNAAGMSPSNTLFVITTDEGDHLMPQGEQTTNLTGWLANNSLNTADPNNITVYGDSGALVYLKDQSKLPQMLASLDAVPGWNYVADPTELSALHMSVSAAPDRNPSFVLFSKPDVYYGYKGSTDWSYDTGYYWNHGTISPDILDIWAGFVGPGVKSGNTSTQWTDHADTMPTIYSLLGYNLTNQHFDGVPAVSVFSKANNGKPEANLLSAESVFKQLNAPVGQFGMATLRMSTEASINATNTEGTSLDKQIGDITSERDAAAKALQQDILNTVQGHPVSSKQLSTDVDRAQHILDQIQAYTTN</sequence>
<evidence type="ECO:0000256" key="1">
    <source>
        <dbReference type="SAM" id="SignalP"/>
    </source>
</evidence>
<evidence type="ECO:0000313" key="3">
    <source>
        <dbReference type="Proteomes" id="UP001164803"/>
    </source>
</evidence>
<evidence type="ECO:0000313" key="2">
    <source>
        <dbReference type="EMBL" id="WAH37156.1"/>
    </source>
</evidence>
<keyword evidence="3" id="KW-1185">Reference proteome</keyword>
<gene>
    <name evidence="2" type="ORF">NZD86_00970</name>
</gene>
<dbReference type="InterPro" id="IPR002591">
    <property type="entry name" value="Phosphodiest/P_Trfase"/>
</dbReference>
<dbReference type="EMBL" id="CP104064">
    <property type="protein sequence ID" value="WAH37156.1"/>
    <property type="molecule type" value="Genomic_DNA"/>
</dbReference>
<dbReference type="RefSeq" id="WP_268044601.1">
    <property type="nucleotide sequence ID" value="NZ_CP104064.1"/>
</dbReference>